<reference evidence="1" key="1">
    <citation type="submission" date="2022-03" db="EMBL/GenBank/DDBJ databases">
        <title>Genomic analyses of argali, domestic sheep and their hybrids provide insights into chromosomal evolution, heterosis and genetic basis of agronomic traits.</title>
        <authorList>
            <person name="Li M."/>
        </authorList>
    </citation>
    <scope>NUCLEOTIDE SEQUENCE</scope>
    <source>
        <strain evidence="1">CAU-MHL-2022a</strain>
        <tissue evidence="1">Skin</tissue>
    </source>
</reference>
<sequence>MTTKIGLYISVILKGKNTHNQILIAIKYNYEMTRRKNMICLIPRLFTSSSCFEHTEMIPKAAAAVLRIQSDKHEDENRRWQTEKDTVLTYDTTSQSKCRFCSYDNLSMKAFLSAAVEIGAEEPLYSNIIIPKAPGLE</sequence>
<protein>
    <submittedName>
        <fullName evidence="1">Uncharacterized protein</fullName>
    </submittedName>
</protein>
<evidence type="ECO:0000313" key="1">
    <source>
        <dbReference type="EMBL" id="KAI4539656.1"/>
    </source>
</evidence>
<dbReference type="EMBL" id="JAKZEL010000010">
    <property type="protein sequence ID" value="KAI4539656.1"/>
    <property type="molecule type" value="Genomic_DNA"/>
</dbReference>
<gene>
    <name evidence="1" type="ORF">MG293_010051</name>
</gene>
<name>A0AAD4U6Z7_OVIAM</name>
<dbReference type="Proteomes" id="UP001214576">
    <property type="component" value="Unassembled WGS sequence"/>
</dbReference>
<organism evidence="1 2">
    <name type="scientific">Ovis ammon polii</name>
    <dbReference type="NCBI Taxonomy" id="230172"/>
    <lineage>
        <taxon>Eukaryota</taxon>
        <taxon>Metazoa</taxon>
        <taxon>Chordata</taxon>
        <taxon>Craniata</taxon>
        <taxon>Vertebrata</taxon>
        <taxon>Euteleostomi</taxon>
        <taxon>Mammalia</taxon>
        <taxon>Eutheria</taxon>
        <taxon>Laurasiatheria</taxon>
        <taxon>Artiodactyla</taxon>
        <taxon>Ruminantia</taxon>
        <taxon>Pecora</taxon>
        <taxon>Bovidae</taxon>
        <taxon>Caprinae</taxon>
        <taxon>Ovis</taxon>
    </lineage>
</organism>
<keyword evidence="2" id="KW-1185">Reference proteome</keyword>
<accession>A0AAD4U6Z7</accession>
<evidence type="ECO:0000313" key="2">
    <source>
        <dbReference type="Proteomes" id="UP001214576"/>
    </source>
</evidence>
<proteinExistence type="predicted"/>
<comment type="caution">
    <text evidence="1">The sequence shown here is derived from an EMBL/GenBank/DDBJ whole genome shotgun (WGS) entry which is preliminary data.</text>
</comment>
<dbReference type="AlphaFoldDB" id="A0AAD4U6Z7"/>